<dbReference type="Gene3D" id="2.10.90.10">
    <property type="entry name" value="Cystine-knot cytokines"/>
    <property type="match status" value="1"/>
</dbReference>
<dbReference type="GO" id="GO:0043524">
    <property type="term" value="P:negative regulation of neuron apoptotic process"/>
    <property type="evidence" value="ECO:0007669"/>
    <property type="project" value="TreeGrafter"/>
</dbReference>
<keyword evidence="3" id="KW-0339">Growth factor</keyword>
<dbReference type="OMA" id="WNLYSPR"/>
<name>A0A7M4G1B7_CROPO</name>
<dbReference type="GO" id="GO:0061193">
    <property type="term" value="P:taste bud development"/>
    <property type="evidence" value="ECO:0007669"/>
    <property type="project" value="Ensembl"/>
</dbReference>
<evidence type="ECO:0000313" key="7">
    <source>
        <dbReference type="Proteomes" id="UP000594220"/>
    </source>
</evidence>
<evidence type="ECO:0000259" key="5">
    <source>
        <dbReference type="SMART" id="SM00140"/>
    </source>
</evidence>
<dbReference type="GO" id="GO:0060384">
    <property type="term" value="P:innervation"/>
    <property type="evidence" value="ECO:0007669"/>
    <property type="project" value="Ensembl"/>
</dbReference>
<reference evidence="6" key="1">
    <citation type="submission" date="2025-08" db="UniProtKB">
        <authorList>
            <consortium name="Ensembl"/>
        </authorList>
    </citation>
    <scope>IDENTIFICATION</scope>
</reference>
<dbReference type="GO" id="GO:0030424">
    <property type="term" value="C:axon"/>
    <property type="evidence" value="ECO:0007669"/>
    <property type="project" value="TreeGrafter"/>
</dbReference>
<dbReference type="InterPro" id="IPR019846">
    <property type="entry name" value="Nerve_growth_factor_CS"/>
</dbReference>
<dbReference type="GO" id="GO:0007169">
    <property type="term" value="P:cell surface receptor protein tyrosine kinase signaling pathway"/>
    <property type="evidence" value="ECO:0007669"/>
    <property type="project" value="TreeGrafter"/>
</dbReference>
<dbReference type="GO" id="GO:0050804">
    <property type="term" value="P:modulation of chemical synaptic transmission"/>
    <property type="evidence" value="ECO:0007669"/>
    <property type="project" value="TreeGrafter"/>
</dbReference>
<dbReference type="GO" id="GO:0008344">
    <property type="term" value="P:adult locomotory behavior"/>
    <property type="evidence" value="ECO:0007669"/>
    <property type="project" value="Ensembl"/>
</dbReference>
<dbReference type="GO" id="GO:0008083">
    <property type="term" value="F:growth factor activity"/>
    <property type="evidence" value="ECO:0007669"/>
    <property type="project" value="UniProtKB-KW"/>
</dbReference>
<keyword evidence="4" id="KW-1015">Disulfide bond</keyword>
<dbReference type="GO" id="GO:0008544">
    <property type="term" value="P:epidermis development"/>
    <property type="evidence" value="ECO:0007669"/>
    <property type="project" value="Ensembl"/>
</dbReference>
<keyword evidence="7" id="KW-1185">Reference proteome</keyword>
<dbReference type="GO" id="GO:0030425">
    <property type="term" value="C:dendrite"/>
    <property type="evidence" value="ECO:0007669"/>
    <property type="project" value="TreeGrafter"/>
</dbReference>
<evidence type="ECO:0000256" key="4">
    <source>
        <dbReference type="ARBA" id="ARBA00023157"/>
    </source>
</evidence>
<evidence type="ECO:0000256" key="3">
    <source>
        <dbReference type="ARBA" id="ARBA00023030"/>
    </source>
</evidence>
<sequence>MQAHLGRASGSSWGLILPAFETETQRAAVPGPPPHPHALSYLFSANKGHRATRGRADWVPGCLGSPSALQMDLANEWDLYSPRVALSHQEPAGPPLLLLLEEPGMQAVVANGTRRVRRGAEMAAARRGEMAVCDSVNVWVTDKRAAVDIRGKAVTVLSEVQTLTGPLKQYFFETKCNPAGGTGGGCRGVDRRHWLSECKAKQSYVRALTVDAEKLVGWRWIRIDTACVCTLLSRAGRT</sequence>
<reference evidence="6" key="2">
    <citation type="submission" date="2025-09" db="UniProtKB">
        <authorList>
            <consortium name="Ensembl"/>
        </authorList>
    </citation>
    <scope>IDENTIFICATION</scope>
</reference>
<dbReference type="PANTHER" id="PTHR11589:SF8">
    <property type="entry name" value="NEUROTROPHIN-4"/>
    <property type="match status" value="1"/>
</dbReference>
<evidence type="ECO:0000313" key="6">
    <source>
        <dbReference type="Ensembl" id="ENSCPRP00005023055.1"/>
    </source>
</evidence>
<dbReference type="SUPFAM" id="SSF57501">
    <property type="entry name" value="Cystine-knot cytokines"/>
    <property type="match status" value="1"/>
</dbReference>
<dbReference type="GO" id="GO:0038180">
    <property type="term" value="P:nerve growth factor signaling pathway"/>
    <property type="evidence" value="ECO:0007669"/>
    <property type="project" value="TreeGrafter"/>
</dbReference>
<dbReference type="FunFam" id="2.10.90.10:FF:000002">
    <property type="entry name" value="Brain-derived neurotrophic factor"/>
    <property type="match status" value="1"/>
</dbReference>
<dbReference type="GO" id="GO:0048812">
    <property type="term" value="P:neuron projection morphogenesis"/>
    <property type="evidence" value="ECO:0007669"/>
    <property type="project" value="TreeGrafter"/>
</dbReference>
<dbReference type="InterPro" id="IPR020408">
    <property type="entry name" value="Nerve_growth_factor-like"/>
</dbReference>
<dbReference type="InterPro" id="IPR002072">
    <property type="entry name" value="Nerve_growth_factor-rel"/>
</dbReference>
<dbReference type="GO" id="GO:0036305">
    <property type="term" value="P:ameloblast differentiation"/>
    <property type="evidence" value="ECO:0007669"/>
    <property type="project" value="Ensembl"/>
</dbReference>
<dbReference type="GO" id="GO:0008052">
    <property type="term" value="P:sensory organ boundary specification"/>
    <property type="evidence" value="ECO:0007669"/>
    <property type="project" value="Ensembl"/>
</dbReference>
<feature type="domain" description="Nerve growth factor-related" evidence="5">
    <location>
        <begin position="125"/>
        <end position="230"/>
    </location>
</feature>
<comment type="similarity">
    <text evidence="1">Belongs to the NGF-beta family.</text>
</comment>
<evidence type="ECO:0000256" key="1">
    <source>
        <dbReference type="ARBA" id="ARBA00010783"/>
    </source>
</evidence>
<accession>A0A7M4G1B7</accession>
<dbReference type="GO" id="GO:0005163">
    <property type="term" value="F:nerve growth factor receptor binding"/>
    <property type="evidence" value="ECO:0007669"/>
    <property type="project" value="TreeGrafter"/>
</dbReference>
<dbReference type="PROSITE" id="PS50270">
    <property type="entry name" value="NGF_2"/>
    <property type="match status" value="1"/>
</dbReference>
<dbReference type="PRINTS" id="PR00268">
    <property type="entry name" value="NGF"/>
</dbReference>
<dbReference type="GO" id="GO:0042490">
    <property type="term" value="P:mechanoreceptor differentiation"/>
    <property type="evidence" value="ECO:0007669"/>
    <property type="project" value="Ensembl"/>
</dbReference>
<dbReference type="InterPro" id="IPR020432">
    <property type="entry name" value="Neurotrophin-4"/>
</dbReference>
<evidence type="ECO:0000256" key="2">
    <source>
        <dbReference type="ARBA" id="ARBA00018008"/>
    </source>
</evidence>
<dbReference type="PANTHER" id="PTHR11589">
    <property type="entry name" value="NERVE GROWTH FACTOR NGF -RELATED"/>
    <property type="match status" value="1"/>
</dbReference>
<protein>
    <recommendedName>
        <fullName evidence="2">Neurotrophin-4</fullName>
    </recommendedName>
</protein>
<organism evidence="6 7">
    <name type="scientific">Crocodylus porosus</name>
    <name type="common">Saltwater crocodile</name>
    <name type="synonym">Estuarine crocodile</name>
    <dbReference type="NCBI Taxonomy" id="8502"/>
    <lineage>
        <taxon>Eukaryota</taxon>
        <taxon>Metazoa</taxon>
        <taxon>Chordata</taxon>
        <taxon>Craniata</taxon>
        <taxon>Vertebrata</taxon>
        <taxon>Euteleostomi</taxon>
        <taxon>Archelosauria</taxon>
        <taxon>Archosauria</taxon>
        <taxon>Crocodylia</taxon>
        <taxon>Longirostres</taxon>
        <taxon>Crocodylidae</taxon>
        <taxon>Crocodylus</taxon>
    </lineage>
</organism>
<dbReference type="InterPro" id="IPR029034">
    <property type="entry name" value="Cystine-knot_cytokine"/>
</dbReference>
<dbReference type="GO" id="GO:0008021">
    <property type="term" value="C:synaptic vesicle"/>
    <property type="evidence" value="ECO:0007669"/>
    <property type="project" value="TreeGrafter"/>
</dbReference>
<dbReference type="SMART" id="SM00140">
    <property type="entry name" value="NGF"/>
    <property type="match status" value="1"/>
</dbReference>
<proteinExistence type="inferred from homology"/>
<dbReference type="PRINTS" id="PR01915">
    <property type="entry name" value="NEUROTROPHN4"/>
</dbReference>
<dbReference type="GeneTree" id="ENSGT00390000007725"/>
<dbReference type="Pfam" id="PF00243">
    <property type="entry name" value="NGF"/>
    <property type="match status" value="1"/>
</dbReference>
<dbReference type="GO" id="GO:0005615">
    <property type="term" value="C:extracellular space"/>
    <property type="evidence" value="ECO:0007669"/>
    <property type="project" value="TreeGrafter"/>
</dbReference>
<gene>
    <name evidence="6" type="primary">NTF4</name>
</gene>
<dbReference type="AlphaFoldDB" id="A0A7M4G1B7"/>
<dbReference type="Proteomes" id="UP000594220">
    <property type="component" value="Unplaced"/>
</dbReference>
<dbReference type="Ensembl" id="ENSCPRT00005026918.1">
    <property type="protein sequence ID" value="ENSCPRP00005023055.1"/>
    <property type="gene ID" value="ENSCPRG00005016033.1"/>
</dbReference>
<dbReference type="PROSITE" id="PS00248">
    <property type="entry name" value="NGF_1"/>
    <property type="match status" value="1"/>
</dbReference>
<dbReference type="GO" id="GO:0007616">
    <property type="term" value="P:long-term memory"/>
    <property type="evidence" value="ECO:0007669"/>
    <property type="project" value="Ensembl"/>
</dbReference>